<dbReference type="InterPro" id="IPR014217">
    <property type="entry name" value="Spore_III_AA"/>
</dbReference>
<keyword evidence="2" id="KW-0067">ATP-binding</keyword>
<organism evidence="4 5">
    <name type="scientific">Sporolactobacillus terrae</name>
    <dbReference type="NCBI Taxonomy" id="269673"/>
    <lineage>
        <taxon>Bacteria</taxon>
        <taxon>Bacillati</taxon>
        <taxon>Bacillota</taxon>
        <taxon>Bacilli</taxon>
        <taxon>Bacillales</taxon>
        <taxon>Sporolactobacillaceae</taxon>
        <taxon>Sporolactobacillus</taxon>
    </lineage>
</organism>
<feature type="domain" description="AAA+ ATPase" evidence="3">
    <location>
        <begin position="141"/>
        <end position="290"/>
    </location>
</feature>
<protein>
    <submittedName>
        <fullName evidence="4">Stage III sporulation protein AA</fullName>
    </submittedName>
</protein>
<dbReference type="InterPro" id="IPR003593">
    <property type="entry name" value="AAA+_ATPase"/>
</dbReference>
<dbReference type="PANTHER" id="PTHR20953:SF3">
    <property type="entry name" value="P-LOOP CONTAINING NUCLEOSIDE TRIPHOSPHATE HYDROLASES SUPERFAMILY PROTEIN"/>
    <property type="match status" value="1"/>
</dbReference>
<evidence type="ECO:0000256" key="1">
    <source>
        <dbReference type="ARBA" id="ARBA00022741"/>
    </source>
</evidence>
<proteinExistence type="predicted"/>
<sequence>MKQILSYLPEPMQQIILRMPETDRNALEEIRCRTECPLELIVSGKRWVPPEGVAMPIFQKEQARHLLQQLAKYSLYTLDEELRRGYVTIPGGHRIGLAGHVITENGHVLRLRDVTFFNIRLAKQKVGAALPLVPYLYQRNRWFSTLLIGAPQTGKTTMLRDLARLVSEGIPDRYLPSRKTAIVDERSELAGCVDGIPQNRLGIRADVMDACPKAEGMMMMIRSMSPEVLIVDEIGGAEDTKALLEALNAGVAVMASAHGFTFDQLLHRPSIRPLIEAQLFERYVILSRHNSAQKNGCRLTILDRMGRKMSATEEQWQ</sequence>
<dbReference type="InterPro" id="IPR027417">
    <property type="entry name" value="P-loop_NTPase"/>
</dbReference>
<evidence type="ECO:0000256" key="2">
    <source>
        <dbReference type="ARBA" id="ARBA00022840"/>
    </source>
</evidence>
<evidence type="ECO:0000313" key="4">
    <source>
        <dbReference type="EMBL" id="BBN99071.1"/>
    </source>
</evidence>
<dbReference type="Gene3D" id="3.40.50.300">
    <property type="entry name" value="P-loop containing nucleotide triphosphate hydrolases"/>
    <property type="match status" value="1"/>
</dbReference>
<dbReference type="PANTHER" id="PTHR20953">
    <property type="entry name" value="KINASE-RELATED"/>
    <property type="match status" value="1"/>
</dbReference>
<evidence type="ECO:0000259" key="3">
    <source>
        <dbReference type="SMART" id="SM00382"/>
    </source>
</evidence>
<accession>A0A5K7WWL8</accession>
<dbReference type="InterPro" id="IPR045735">
    <property type="entry name" value="Spore_III_AA_AAA+_ATPase"/>
</dbReference>
<gene>
    <name evidence="4" type="primary">spoIIIAA</name>
    <name evidence="4" type="ORF">St703_17760</name>
</gene>
<keyword evidence="1" id="KW-0547">Nucleotide-binding</keyword>
<dbReference type="Proteomes" id="UP000326951">
    <property type="component" value="Chromosome"/>
</dbReference>
<dbReference type="AlphaFoldDB" id="A0A5K7WWL8"/>
<evidence type="ECO:0000313" key="5">
    <source>
        <dbReference type="Proteomes" id="UP000326951"/>
    </source>
</evidence>
<dbReference type="SMART" id="SM00382">
    <property type="entry name" value="AAA"/>
    <property type="match status" value="1"/>
</dbReference>
<dbReference type="NCBIfam" id="TIGR02858">
    <property type="entry name" value="spore_III_AA"/>
    <property type="match status" value="1"/>
</dbReference>
<dbReference type="GO" id="GO:0005524">
    <property type="term" value="F:ATP binding"/>
    <property type="evidence" value="ECO:0007669"/>
    <property type="project" value="UniProtKB-KW"/>
</dbReference>
<dbReference type="Pfam" id="PF19568">
    <property type="entry name" value="Spore_III_AA"/>
    <property type="match status" value="1"/>
</dbReference>
<name>A0A5K7WWL8_9BACL</name>
<dbReference type="EMBL" id="AP021853">
    <property type="protein sequence ID" value="BBN99071.1"/>
    <property type="molecule type" value="Genomic_DNA"/>
</dbReference>
<dbReference type="RefSeq" id="WP_028983833.1">
    <property type="nucleotide sequence ID" value="NZ_AP021853.1"/>
</dbReference>
<dbReference type="SUPFAM" id="SSF52540">
    <property type="entry name" value="P-loop containing nucleoside triphosphate hydrolases"/>
    <property type="match status" value="1"/>
</dbReference>
<reference evidence="4 5" key="1">
    <citation type="submission" date="2019-09" db="EMBL/GenBank/DDBJ databases">
        <title>Complete genome sequence of Sporolactobacillus terrae 70-3.</title>
        <authorList>
            <person name="Tanaka N."/>
            <person name="Shiwa Y."/>
            <person name="Fujita N."/>
            <person name="Tanasupawat S."/>
        </authorList>
    </citation>
    <scope>NUCLEOTIDE SEQUENCE [LARGE SCALE GENOMIC DNA]</scope>
    <source>
        <strain evidence="4 5">70-3</strain>
    </source>
</reference>